<keyword evidence="2" id="KW-1185">Reference proteome</keyword>
<evidence type="ECO:0000313" key="1">
    <source>
        <dbReference type="EMBL" id="SDG39232.1"/>
    </source>
</evidence>
<dbReference type="RefSeq" id="WP_091164133.1">
    <property type="nucleotide sequence ID" value="NZ_CP071878.2"/>
</dbReference>
<gene>
    <name evidence="1" type="ORF">SAMN05192573_103279</name>
</gene>
<dbReference type="AlphaFoldDB" id="A0A1G7TVE1"/>
<organism evidence="1 2">
    <name type="scientific">Mucilaginibacter gossypii</name>
    <dbReference type="NCBI Taxonomy" id="551996"/>
    <lineage>
        <taxon>Bacteria</taxon>
        <taxon>Pseudomonadati</taxon>
        <taxon>Bacteroidota</taxon>
        <taxon>Sphingobacteriia</taxon>
        <taxon>Sphingobacteriales</taxon>
        <taxon>Sphingobacteriaceae</taxon>
        <taxon>Mucilaginibacter</taxon>
    </lineage>
</organism>
<accession>A0A1G7TVE1</accession>
<dbReference type="Proteomes" id="UP000199705">
    <property type="component" value="Unassembled WGS sequence"/>
</dbReference>
<reference evidence="2" key="1">
    <citation type="submission" date="2016-10" db="EMBL/GenBank/DDBJ databases">
        <authorList>
            <person name="Varghese N."/>
            <person name="Submissions S."/>
        </authorList>
    </citation>
    <scope>NUCLEOTIDE SEQUENCE [LARGE SCALE GENOMIC DNA]</scope>
    <source>
        <strain evidence="2">Gh-67</strain>
    </source>
</reference>
<dbReference type="EMBL" id="FNCG01000003">
    <property type="protein sequence ID" value="SDG39232.1"/>
    <property type="molecule type" value="Genomic_DNA"/>
</dbReference>
<protein>
    <submittedName>
        <fullName evidence="1">Uncharacterized protein</fullName>
    </submittedName>
</protein>
<proteinExistence type="predicted"/>
<dbReference type="OrthoDB" id="798868at2"/>
<evidence type="ECO:0000313" key="2">
    <source>
        <dbReference type="Proteomes" id="UP000199705"/>
    </source>
</evidence>
<name>A0A1G7TVE1_9SPHI</name>
<sequence>MIGFPLRVTYQQQDFIYYIIAAPSKKNHTLEILLDAKSYTFILSLNKLWIEKDPDKDRPLDQGLVLAISRAVTLRYPI</sequence>